<evidence type="ECO:0000256" key="1">
    <source>
        <dbReference type="SAM" id="Phobius"/>
    </source>
</evidence>
<keyword evidence="1" id="KW-1133">Transmembrane helix</keyword>
<dbReference type="OrthoDB" id="3945378at2759"/>
<organism evidence="2 3">
    <name type="scientific">Dactylonectria macrodidyma</name>
    <dbReference type="NCBI Taxonomy" id="307937"/>
    <lineage>
        <taxon>Eukaryota</taxon>
        <taxon>Fungi</taxon>
        <taxon>Dikarya</taxon>
        <taxon>Ascomycota</taxon>
        <taxon>Pezizomycotina</taxon>
        <taxon>Sordariomycetes</taxon>
        <taxon>Hypocreomycetidae</taxon>
        <taxon>Hypocreales</taxon>
        <taxon>Nectriaceae</taxon>
        <taxon>Dactylonectria</taxon>
    </lineage>
</organism>
<dbReference type="AlphaFoldDB" id="A0A9P9JAD8"/>
<name>A0A9P9JAD8_9HYPO</name>
<feature type="transmembrane region" description="Helical" evidence="1">
    <location>
        <begin position="205"/>
        <end position="224"/>
    </location>
</feature>
<evidence type="ECO:0000313" key="2">
    <source>
        <dbReference type="EMBL" id="KAH7156721.1"/>
    </source>
</evidence>
<feature type="transmembrane region" description="Helical" evidence="1">
    <location>
        <begin position="260"/>
        <end position="281"/>
    </location>
</feature>
<feature type="transmembrane region" description="Helical" evidence="1">
    <location>
        <begin position="406"/>
        <end position="424"/>
    </location>
</feature>
<gene>
    <name evidence="2" type="ORF">EDB81DRAFT_928762</name>
</gene>
<feature type="transmembrane region" description="Helical" evidence="1">
    <location>
        <begin position="50"/>
        <end position="71"/>
    </location>
</feature>
<keyword evidence="1" id="KW-0812">Transmembrane</keyword>
<sequence>MSNGTSISGCEIVGEKGEPDFYGLGIRVGIYLQWFSSWMSLLVEPQSAQYVYDTNSIFVFAITMSTILATLSRHPSMKPIHTFIMLQLILGFFVTTLSTVGMRLDFLRTGGAIAVMSRLKKCTSDALKNLFKLKGSSLSRLNQRLLDTWKAVTGRRKKSNGFLRPCLDWMKSLDINWEKVTHVFLIWPLNLILELKPYCLSWSGVLWRTTIAIMVAGFNLWFWWFKFERELRDHEDCQEVDRPFFFPFLNVESTLNFGKIISIVIAALVFLPGLFVLNFTLHLHYIALKVVGKDFLEFIQRKSKTKKAHDVEWRLNNVLRRRKIPLSNMTRQILSKPSPSFRQSGGVLDLIDFFLSFNNQRIHVTDIFKLMVSLENGKLQQEAEDGNTTESQASVFSESQIYQERLLHLLWNICILLSIIWFILSVELTIIKNRIAGVNSINKTDPGQLIPFIIGFVNTLQVFKKVVLVGLTKKYPGWKNVGLVVSESPEGRLEIVRIDR</sequence>
<keyword evidence="1" id="KW-0472">Membrane</keyword>
<protein>
    <submittedName>
        <fullName evidence="2">Uncharacterized protein</fullName>
    </submittedName>
</protein>
<dbReference type="EMBL" id="JAGMUV010000005">
    <property type="protein sequence ID" value="KAH7156721.1"/>
    <property type="molecule type" value="Genomic_DNA"/>
</dbReference>
<feature type="transmembrane region" description="Helical" evidence="1">
    <location>
        <begin position="83"/>
        <end position="102"/>
    </location>
</feature>
<evidence type="ECO:0000313" key="3">
    <source>
        <dbReference type="Proteomes" id="UP000738349"/>
    </source>
</evidence>
<accession>A0A9P9JAD8</accession>
<reference evidence="2" key="1">
    <citation type="journal article" date="2021" name="Nat. Commun.">
        <title>Genetic determinants of endophytism in the Arabidopsis root mycobiome.</title>
        <authorList>
            <person name="Mesny F."/>
            <person name="Miyauchi S."/>
            <person name="Thiergart T."/>
            <person name="Pickel B."/>
            <person name="Atanasova L."/>
            <person name="Karlsson M."/>
            <person name="Huettel B."/>
            <person name="Barry K.W."/>
            <person name="Haridas S."/>
            <person name="Chen C."/>
            <person name="Bauer D."/>
            <person name="Andreopoulos W."/>
            <person name="Pangilinan J."/>
            <person name="LaButti K."/>
            <person name="Riley R."/>
            <person name="Lipzen A."/>
            <person name="Clum A."/>
            <person name="Drula E."/>
            <person name="Henrissat B."/>
            <person name="Kohler A."/>
            <person name="Grigoriev I.V."/>
            <person name="Martin F.M."/>
            <person name="Hacquard S."/>
        </authorList>
    </citation>
    <scope>NUCLEOTIDE SEQUENCE</scope>
    <source>
        <strain evidence="2">MPI-CAGE-AT-0147</strain>
    </source>
</reference>
<keyword evidence="3" id="KW-1185">Reference proteome</keyword>
<proteinExistence type="predicted"/>
<comment type="caution">
    <text evidence="2">The sequence shown here is derived from an EMBL/GenBank/DDBJ whole genome shotgun (WGS) entry which is preliminary data.</text>
</comment>
<dbReference type="Proteomes" id="UP000738349">
    <property type="component" value="Unassembled WGS sequence"/>
</dbReference>